<dbReference type="InterPro" id="IPR025031">
    <property type="entry name" value="DUF3919"/>
</dbReference>
<keyword evidence="1" id="KW-0812">Transmembrane</keyword>
<evidence type="ECO:0008006" key="4">
    <source>
        <dbReference type="Google" id="ProtNLM"/>
    </source>
</evidence>
<dbReference type="Pfam" id="PF13057">
    <property type="entry name" value="DUF3919"/>
    <property type="match status" value="1"/>
</dbReference>
<sequence length="262" mass="30336">MKNNFKNIITLYIIFVIIILVFYFYSTKIVYNNLKIIDNFDSSSSSLVTKIPNKILIHNEYLGDITINDNLLMNDVLKYFSNITSYNSPTQNEIKNNNVVNLSGKVFYSNGSTQDFKINNSLTLNNKTYSSNSYSINTLRNTLFSCLYTYDNIIKILGNSKTKIVYKDNNTSYTLDLNKRNKLISSLKKFKTMEDNKDFLDTNLNEKPKGVFNIYINGNNSLVANNTIYLIVYKKYLIVQYLGDENGKNIYIKGDLNETYFK</sequence>
<organism evidence="2 3">
    <name type="scientific">Clostridium baratii str. Sullivan</name>
    <dbReference type="NCBI Taxonomy" id="1415775"/>
    <lineage>
        <taxon>Bacteria</taxon>
        <taxon>Bacillati</taxon>
        <taxon>Bacillota</taxon>
        <taxon>Clostridia</taxon>
        <taxon>Eubacteriales</taxon>
        <taxon>Clostridiaceae</taxon>
        <taxon>Clostridium</taxon>
    </lineage>
</organism>
<protein>
    <recommendedName>
        <fullName evidence="4">DUF3919 family protein</fullName>
    </recommendedName>
</protein>
<gene>
    <name evidence="2" type="ORF">U729_728</name>
</gene>
<feature type="transmembrane region" description="Helical" evidence="1">
    <location>
        <begin position="7"/>
        <end position="25"/>
    </location>
</feature>
<dbReference type="OrthoDB" id="2630321at2"/>
<dbReference type="STRING" id="1561.NPD11_2278"/>
<dbReference type="EMBL" id="CP006905">
    <property type="protein sequence ID" value="AIY84895.1"/>
    <property type="molecule type" value="Genomic_DNA"/>
</dbReference>
<evidence type="ECO:0000313" key="2">
    <source>
        <dbReference type="EMBL" id="AIY84895.1"/>
    </source>
</evidence>
<dbReference type="KEGG" id="cbv:U729_728"/>
<dbReference type="AlphaFoldDB" id="A0A0A7G1L4"/>
<keyword evidence="3" id="KW-1185">Reference proteome</keyword>
<keyword evidence="1" id="KW-0472">Membrane</keyword>
<dbReference type="eggNOG" id="ENOG5032RC6">
    <property type="taxonomic scope" value="Bacteria"/>
</dbReference>
<dbReference type="HOGENOM" id="CLU_087215_0_0_9"/>
<keyword evidence="1" id="KW-1133">Transmembrane helix</keyword>
<dbReference type="RefSeq" id="WP_039311715.1">
    <property type="nucleotide sequence ID" value="NZ_CP006905.1"/>
</dbReference>
<evidence type="ECO:0000256" key="1">
    <source>
        <dbReference type="SAM" id="Phobius"/>
    </source>
</evidence>
<accession>A0A0A7G1L4</accession>
<proteinExistence type="predicted"/>
<reference evidence="2 3" key="1">
    <citation type="journal article" date="2015" name="Infect. Genet. Evol.">
        <title>Genomic sequences of six botulinum neurotoxin-producing strains representing three clostridial species illustrate the mobility and diversity of botulinum neurotoxin genes.</title>
        <authorList>
            <person name="Smith T.J."/>
            <person name="Hill K.K."/>
            <person name="Xie G."/>
            <person name="Foley B.T."/>
            <person name="Williamson C.H."/>
            <person name="Foster J.T."/>
            <person name="Johnson S.L."/>
            <person name="Chertkov O."/>
            <person name="Teshima H."/>
            <person name="Gibbons H.S."/>
            <person name="Johnsky L.A."/>
            <person name="Karavis M.A."/>
            <person name="Smith L.A."/>
        </authorList>
    </citation>
    <scope>NUCLEOTIDE SEQUENCE [LARGE SCALE GENOMIC DNA]</scope>
    <source>
        <strain evidence="2">Sullivan</strain>
    </source>
</reference>
<name>A0A0A7G1L4_9CLOT</name>
<dbReference type="Proteomes" id="UP000030635">
    <property type="component" value="Chromosome"/>
</dbReference>
<evidence type="ECO:0000313" key="3">
    <source>
        <dbReference type="Proteomes" id="UP000030635"/>
    </source>
</evidence>